<dbReference type="InterPro" id="IPR036291">
    <property type="entry name" value="NAD(P)-bd_dom_sf"/>
</dbReference>
<proteinExistence type="inferred from homology"/>
<dbReference type="Gene3D" id="3.40.50.720">
    <property type="entry name" value="NAD(P)-binding Rossmann-like Domain"/>
    <property type="match status" value="1"/>
</dbReference>
<evidence type="ECO:0000313" key="5">
    <source>
        <dbReference type="EMBL" id="QBK03753.1"/>
    </source>
</evidence>
<dbReference type="KEGG" id="hgr:DW355_02270"/>
<evidence type="ECO:0000256" key="3">
    <source>
        <dbReference type="ARBA" id="ARBA00023002"/>
    </source>
</evidence>
<accession>A0A4P6UG14</accession>
<evidence type="ECO:0000313" key="6">
    <source>
        <dbReference type="Proteomes" id="UP000292939"/>
    </source>
</evidence>
<protein>
    <recommendedName>
        <fullName evidence="4">Probable oxidoreductase</fullName>
    </recommendedName>
</protein>
<keyword evidence="3" id="KW-0560">Oxidoreductase</keyword>
<dbReference type="SUPFAM" id="SSF51735">
    <property type="entry name" value="NAD(P)-binding Rossmann-fold domains"/>
    <property type="match status" value="1"/>
</dbReference>
<dbReference type="InterPro" id="IPR002347">
    <property type="entry name" value="SDR_fam"/>
</dbReference>
<name>A0A4P6UG14_9BURK</name>
<dbReference type="FunFam" id="3.40.50.720:FF:000594">
    <property type="entry name" value="Short-chain oxidoreductase"/>
    <property type="match status" value="1"/>
</dbReference>
<dbReference type="GO" id="GO:0016491">
    <property type="term" value="F:oxidoreductase activity"/>
    <property type="evidence" value="ECO:0007669"/>
    <property type="project" value="UniProtKB-KW"/>
</dbReference>
<dbReference type="OrthoDB" id="109589at2"/>
<dbReference type="AlphaFoldDB" id="A0A4P6UG14"/>
<dbReference type="PRINTS" id="PR00081">
    <property type="entry name" value="GDHRDH"/>
</dbReference>
<dbReference type="Proteomes" id="UP000292939">
    <property type="component" value="Chromosome"/>
</dbReference>
<organism evidence="5 6">
    <name type="scientific">Hylemonella gracilis</name>
    <dbReference type="NCBI Taxonomy" id="80880"/>
    <lineage>
        <taxon>Bacteria</taxon>
        <taxon>Pseudomonadati</taxon>
        <taxon>Pseudomonadota</taxon>
        <taxon>Betaproteobacteria</taxon>
        <taxon>Burkholderiales</taxon>
        <taxon>Comamonadaceae</taxon>
        <taxon>Hylemonella</taxon>
    </lineage>
</organism>
<gene>
    <name evidence="5" type="ORF">DW355_02270</name>
</gene>
<dbReference type="RefSeq" id="WP_131277697.1">
    <property type="nucleotide sequence ID" value="NZ_CP031395.1"/>
</dbReference>
<evidence type="ECO:0000256" key="4">
    <source>
        <dbReference type="ARBA" id="ARBA00071493"/>
    </source>
</evidence>
<dbReference type="PANTHER" id="PTHR24320">
    <property type="entry name" value="RETINOL DEHYDROGENASE"/>
    <property type="match status" value="1"/>
</dbReference>
<dbReference type="PANTHER" id="PTHR24320:SF282">
    <property type="entry name" value="WW DOMAIN-CONTAINING OXIDOREDUCTASE"/>
    <property type="match status" value="1"/>
</dbReference>
<dbReference type="EMBL" id="CP031395">
    <property type="protein sequence ID" value="QBK03753.1"/>
    <property type="molecule type" value="Genomic_DNA"/>
</dbReference>
<comment type="similarity">
    <text evidence="1">Belongs to the short-chain dehydrogenases/reductases (SDR) family.</text>
</comment>
<evidence type="ECO:0000256" key="1">
    <source>
        <dbReference type="ARBA" id="ARBA00006484"/>
    </source>
</evidence>
<evidence type="ECO:0000256" key="2">
    <source>
        <dbReference type="ARBA" id="ARBA00022857"/>
    </source>
</evidence>
<dbReference type="Pfam" id="PF00106">
    <property type="entry name" value="adh_short"/>
    <property type="match status" value="1"/>
</dbReference>
<reference evidence="5 6" key="1">
    <citation type="submission" date="2018-07" db="EMBL/GenBank/DDBJ databases">
        <title>Exploring interactions and the metabolic potential of the ultra-small soil bacteria Hylemonella gracilis.</title>
        <authorList>
            <person name="Tyc O."/>
            <person name="Kulkarni P."/>
            <person name="Gawehns F."/>
            <person name="Hundscheid M."/>
            <person name="Zweers H."/>
            <person name="Garbeva P."/>
        </authorList>
    </citation>
    <scope>NUCLEOTIDE SEQUENCE [LARGE SCALE GENOMIC DNA]</scope>
    <source>
        <strain evidence="5 6">NS1</strain>
    </source>
</reference>
<keyword evidence="2" id="KW-0521">NADP</keyword>
<sequence length="341" mass="36051">MSAYTLPVQQPLGSGFHATSTANEVMRGISLAGRTAIVTGAYSGLGRETARALVAAGARVIAPARDVPRAEAELAEIPGVEVWPMDLLDPASIDRFAARFLAEGQALDLLILNAGIMALPERQLDARGLELQFATNHVGHFQLTGRLWPALAAAGKTTGARVVVVSSRGHRFSPVVFDDLHFEHRPYERWAAYGQSKTANVLFALELDHRGQAQGLRAFSVHPGGIVDTNLAKHLSQDELRAVGAIDEQGRPVVDAAKGFKNVAQGAATQLWCATSPRLAGLGGLYCEDGDVAPLVGASTGSDWHQVAARSQAGVFAHAVDPAAAQQLWTLSTTLTGVTYP</sequence>